<dbReference type="Gene3D" id="3.10.580.10">
    <property type="entry name" value="CBS-domain"/>
    <property type="match status" value="1"/>
</dbReference>
<gene>
    <name evidence="3" type="ORF">OS125_04130</name>
</gene>
<dbReference type="InterPro" id="IPR046342">
    <property type="entry name" value="CBS_dom_sf"/>
</dbReference>
<dbReference type="SMART" id="SM00116">
    <property type="entry name" value="CBS"/>
    <property type="match status" value="1"/>
</dbReference>
<keyword evidence="4" id="KW-1185">Reference proteome</keyword>
<evidence type="ECO:0000259" key="2">
    <source>
        <dbReference type="PROSITE" id="PS51371"/>
    </source>
</evidence>
<feature type="domain" description="CBS" evidence="2">
    <location>
        <begin position="109"/>
        <end position="166"/>
    </location>
</feature>
<dbReference type="RefSeq" id="WP_267186309.1">
    <property type="nucleotide sequence ID" value="NZ_JAPMKV010000002.1"/>
</dbReference>
<evidence type="ECO:0000313" key="3">
    <source>
        <dbReference type="EMBL" id="MCX7444434.1"/>
    </source>
</evidence>
<comment type="caution">
    <text evidence="3">The sequence shown here is derived from an EMBL/GenBank/DDBJ whole genome shotgun (WGS) entry which is preliminary data.</text>
</comment>
<dbReference type="Proteomes" id="UP001081709">
    <property type="component" value="Unassembled WGS sequence"/>
</dbReference>
<evidence type="ECO:0000313" key="4">
    <source>
        <dbReference type="Proteomes" id="UP001081709"/>
    </source>
</evidence>
<name>A0ABT3WQC0_9CORY</name>
<dbReference type="InterPro" id="IPR000644">
    <property type="entry name" value="CBS_dom"/>
</dbReference>
<dbReference type="EMBL" id="JAPMKV010000002">
    <property type="protein sequence ID" value="MCX7444434.1"/>
    <property type="molecule type" value="Genomic_DNA"/>
</dbReference>
<reference evidence="3" key="1">
    <citation type="submission" date="2022-11" db="EMBL/GenBank/DDBJ databases">
        <title>Corynebacterium sp. isolated from Penguins.</title>
        <authorList>
            <person name="Sedlar K."/>
            <person name="Svec P."/>
        </authorList>
    </citation>
    <scope>NUCLEOTIDE SEQUENCE</scope>
    <source>
        <strain evidence="3">P7003</strain>
    </source>
</reference>
<dbReference type="SUPFAM" id="SSF54631">
    <property type="entry name" value="CBS-domain pair"/>
    <property type="match status" value="1"/>
</dbReference>
<keyword evidence="1" id="KW-0129">CBS domain</keyword>
<protein>
    <submittedName>
        <fullName evidence="3">CBS domain-containing protein</fullName>
    </submittedName>
</protein>
<sequence>MVQDVESGTPVETTVRELLARWNYFRRTSSSVEIITEALSSYGLLVVPPITAGGIDDKIRFVGAHDDENRAKRNSEQLGVTQAQSDHAQDVNDELMSGEVRYAVGSLPSAKCNVARVKPGDALSVALTDMVFHSYSQLAVVDAKERLVGAITWESIAMALAAGNSRFVRDAMVEGQSVATTEELLSLTSRISEHGYVFVRDVNGRIQGIVTSADLTTKFGDDQTPIIQLEEIEKRLGGHISERWTDEELKKYGVHISYDGKKTLGSYVFALSNYDIWQSLGWSGVDQDKFVDLMVEVRKIRNDVMHFSPDPIDEKELLTLASAMRTLRLITKDDGFQ</sequence>
<dbReference type="Pfam" id="PF00571">
    <property type="entry name" value="CBS"/>
    <property type="match status" value="1"/>
</dbReference>
<accession>A0ABT3WQC0</accession>
<dbReference type="PROSITE" id="PS51371">
    <property type="entry name" value="CBS"/>
    <property type="match status" value="1"/>
</dbReference>
<proteinExistence type="predicted"/>
<evidence type="ECO:0000256" key="1">
    <source>
        <dbReference type="PROSITE-ProRule" id="PRU00703"/>
    </source>
</evidence>
<organism evidence="3 4">
    <name type="scientific">Corynebacterium pygosceleis</name>
    <dbReference type="NCBI Taxonomy" id="2800406"/>
    <lineage>
        <taxon>Bacteria</taxon>
        <taxon>Bacillati</taxon>
        <taxon>Actinomycetota</taxon>
        <taxon>Actinomycetes</taxon>
        <taxon>Mycobacteriales</taxon>
        <taxon>Corynebacteriaceae</taxon>
        <taxon>Corynebacterium</taxon>
    </lineage>
</organism>